<dbReference type="RefSeq" id="WP_150038490.1">
    <property type="nucleotide sequence ID" value="NZ_OW485601.1"/>
</dbReference>
<name>A0A5M6J523_9PROT</name>
<comment type="caution">
    <text evidence="1">The sequence shown here is derived from an EMBL/GenBank/DDBJ whole genome shotgun (WGS) entry which is preliminary data.</text>
</comment>
<evidence type="ECO:0000313" key="2">
    <source>
        <dbReference type="Proteomes" id="UP000325255"/>
    </source>
</evidence>
<dbReference type="AlphaFoldDB" id="A0A5M6J523"/>
<protein>
    <submittedName>
        <fullName evidence="1">Uncharacterized protein</fullName>
    </submittedName>
</protein>
<dbReference type="EMBL" id="VWPK01000001">
    <property type="protein sequence ID" value="KAA5614698.1"/>
    <property type="molecule type" value="Genomic_DNA"/>
</dbReference>
<dbReference type="Proteomes" id="UP000325255">
    <property type="component" value="Unassembled WGS sequence"/>
</dbReference>
<organism evidence="1 2">
    <name type="scientific">Rhodovastum atsumiense</name>
    <dbReference type="NCBI Taxonomy" id="504468"/>
    <lineage>
        <taxon>Bacteria</taxon>
        <taxon>Pseudomonadati</taxon>
        <taxon>Pseudomonadota</taxon>
        <taxon>Alphaproteobacteria</taxon>
        <taxon>Acetobacterales</taxon>
        <taxon>Acetobacteraceae</taxon>
        <taxon>Rhodovastum</taxon>
    </lineage>
</organism>
<reference evidence="1 2" key="1">
    <citation type="submission" date="2019-09" db="EMBL/GenBank/DDBJ databases">
        <title>Genome sequence of Rhodovastum atsumiense, a diverse member of the Acetobacteraceae family of non-sulfur purple photosynthetic bacteria.</title>
        <authorList>
            <person name="Meyer T."/>
            <person name="Kyndt J."/>
        </authorList>
    </citation>
    <scope>NUCLEOTIDE SEQUENCE [LARGE SCALE GENOMIC DNA]</scope>
    <source>
        <strain evidence="1 2">DSM 21279</strain>
    </source>
</reference>
<keyword evidence="2" id="KW-1185">Reference proteome</keyword>
<gene>
    <name evidence="1" type="ORF">F1189_00795</name>
</gene>
<evidence type="ECO:0000313" key="1">
    <source>
        <dbReference type="EMBL" id="KAA5614698.1"/>
    </source>
</evidence>
<proteinExistence type="predicted"/>
<sequence>METPVSSHDPIQTARSLLDRYGLRASAFAQERAAEAQAAGQAAQYDHWCSVAAAVAELGRTKPH</sequence>
<accession>A0A5M6J523</accession>